<dbReference type="Gene3D" id="3.30.565.10">
    <property type="entry name" value="Histidine kinase-like ATPase, C-terminal domain"/>
    <property type="match status" value="1"/>
</dbReference>
<dbReference type="AlphaFoldDB" id="A0A402BB16"/>
<evidence type="ECO:0000256" key="4">
    <source>
        <dbReference type="ARBA" id="ARBA00022553"/>
    </source>
</evidence>
<feature type="transmembrane region" description="Helical" evidence="8">
    <location>
        <begin position="24"/>
        <end position="54"/>
    </location>
</feature>
<gene>
    <name evidence="11" type="ORF">KDA_40180</name>
</gene>
<accession>A0A402BB16</accession>
<dbReference type="PANTHER" id="PTHR43711">
    <property type="entry name" value="TWO-COMPONENT HISTIDINE KINASE"/>
    <property type="match status" value="1"/>
</dbReference>
<dbReference type="RefSeq" id="WP_126628741.1">
    <property type="nucleotide sequence ID" value="NZ_BIFT01000001.1"/>
</dbReference>
<keyword evidence="8" id="KW-1133">Transmembrane helix</keyword>
<evidence type="ECO:0000256" key="8">
    <source>
        <dbReference type="SAM" id="Phobius"/>
    </source>
</evidence>
<dbReference type="SUPFAM" id="SSF55874">
    <property type="entry name" value="ATPase domain of HSP90 chaperone/DNA topoisomerase II/histidine kinase"/>
    <property type="match status" value="1"/>
</dbReference>
<keyword evidence="5" id="KW-0808">Transferase</keyword>
<dbReference type="InterPro" id="IPR050736">
    <property type="entry name" value="Sensor_HK_Regulatory"/>
</dbReference>
<dbReference type="Pfam" id="PF00672">
    <property type="entry name" value="HAMP"/>
    <property type="match status" value="1"/>
</dbReference>
<evidence type="ECO:0000259" key="10">
    <source>
        <dbReference type="PROSITE" id="PS50885"/>
    </source>
</evidence>
<dbReference type="SUPFAM" id="SSF158472">
    <property type="entry name" value="HAMP domain-like"/>
    <property type="match status" value="1"/>
</dbReference>
<dbReference type="GO" id="GO:0000155">
    <property type="term" value="F:phosphorelay sensor kinase activity"/>
    <property type="evidence" value="ECO:0007669"/>
    <property type="project" value="InterPro"/>
</dbReference>
<dbReference type="SUPFAM" id="SSF47384">
    <property type="entry name" value="Homodimeric domain of signal transducing histidine kinase"/>
    <property type="match status" value="1"/>
</dbReference>
<dbReference type="GO" id="GO:0016020">
    <property type="term" value="C:membrane"/>
    <property type="evidence" value="ECO:0007669"/>
    <property type="project" value="UniProtKB-SubCell"/>
</dbReference>
<evidence type="ECO:0000256" key="6">
    <source>
        <dbReference type="ARBA" id="ARBA00022777"/>
    </source>
</evidence>
<dbReference type="EC" id="2.7.13.3" evidence="3"/>
<name>A0A402BB16_9CHLR</name>
<comment type="subcellular location">
    <subcellularLocation>
        <location evidence="2">Membrane</location>
    </subcellularLocation>
</comment>
<evidence type="ECO:0000313" key="12">
    <source>
        <dbReference type="Proteomes" id="UP000287171"/>
    </source>
</evidence>
<dbReference type="Proteomes" id="UP000287171">
    <property type="component" value="Unassembled WGS sequence"/>
</dbReference>
<feature type="domain" description="HAMP" evidence="10">
    <location>
        <begin position="95"/>
        <end position="147"/>
    </location>
</feature>
<evidence type="ECO:0000256" key="2">
    <source>
        <dbReference type="ARBA" id="ARBA00004370"/>
    </source>
</evidence>
<comment type="catalytic activity">
    <reaction evidence="1">
        <text>ATP + protein L-histidine = ADP + protein N-phospho-L-histidine.</text>
        <dbReference type="EC" id="2.7.13.3"/>
    </reaction>
</comment>
<comment type="caution">
    <text evidence="11">The sequence shown here is derived from an EMBL/GenBank/DDBJ whole genome shotgun (WGS) entry which is preliminary data.</text>
</comment>
<dbReference type="InterPro" id="IPR036890">
    <property type="entry name" value="HATPase_C_sf"/>
</dbReference>
<organism evidence="11 12">
    <name type="scientific">Dictyobacter alpinus</name>
    <dbReference type="NCBI Taxonomy" id="2014873"/>
    <lineage>
        <taxon>Bacteria</taxon>
        <taxon>Bacillati</taxon>
        <taxon>Chloroflexota</taxon>
        <taxon>Ktedonobacteria</taxon>
        <taxon>Ktedonobacterales</taxon>
        <taxon>Dictyobacteraceae</taxon>
        <taxon>Dictyobacter</taxon>
    </lineage>
</organism>
<keyword evidence="6" id="KW-0418">Kinase</keyword>
<feature type="transmembrane region" description="Helical" evidence="8">
    <location>
        <begin position="66"/>
        <end position="90"/>
    </location>
</feature>
<protein>
    <recommendedName>
        <fullName evidence="3">histidine kinase</fullName>
        <ecNumber evidence="3">2.7.13.3</ecNumber>
    </recommendedName>
</protein>
<dbReference type="Gene3D" id="6.10.340.10">
    <property type="match status" value="1"/>
</dbReference>
<keyword evidence="7" id="KW-0902">Two-component regulatory system</keyword>
<dbReference type="CDD" id="cd06225">
    <property type="entry name" value="HAMP"/>
    <property type="match status" value="1"/>
</dbReference>
<dbReference type="SMART" id="SM00387">
    <property type="entry name" value="HATPase_c"/>
    <property type="match status" value="1"/>
</dbReference>
<keyword evidence="8" id="KW-0812">Transmembrane</keyword>
<dbReference type="InterPro" id="IPR036097">
    <property type="entry name" value="HisK_dim/P_sf"/>
</dbReference>
<dbReference type="PANTHER" id="PTHR43711:SF1">
    <property type="entry name" value="HISTIDINE KINASE 1"/>
    <property type="match status" value="1"/>
</dbReference>
<dbReference type="PRINTS" id="PR00344">
    <property type="entry name" value="BCTRLSENSOR"/>
</dbReference>
<evidence type="ECO:0000256" key="3">
    <source>
        <dbReference type="ARBA" id="ARBA00012438"/>
    </source>
</evidence>
<dbReference type="PROSITE" id="PS50885">
    <property type="entry name" value="HAMP"/>
    <property type="match status" value="1"/>
</dbReference>
<dbReference type="CDD" id="cd00082">
    <property type="entry name" value="HisKA"/>
    <property type="match status" value="1"/>
</dbReference>
<evidence type="ECO:0000313" key="11">
    <source>
        <dbReference type="EMBL" id="GCE28534.1"/>
    </source>
</evidence>
<dbReference type="InterPro" id="IPR003661">
    <property type="entry name" value="HisK_dim/P_dom"/>
</dbReference>
<keyword evidence="8" id="KW-0472">Membrane</keyword>
<dbReference type="SMART" id="SM00304">
    <property type="entry name" value="HAMP"/>
    <property type="match status" value="1"/>
</dbReference>
<dbReference type="Pfam" id="PF02518">
    <property type="entry name" value="HATPase_c"/>
    <property type="match status" value="1"/>
</dbReference>
<evidence type="ECO:0000259" key="9">
    <source>
        <dbReference type="PROSITE" id="PS50109"/>
    </source>
</evidence>
<sequence>MGTQRITLTRPAGRRTRFVFAHLFAWYFLGTLLTTIVLTCILEVACAYLVALSVQGSSIFAHNRPFQIVCVALLVVLPFIVLGGAILFFANLLRRKIHQPVSELMQAVEKIRQQDLNFSIDYQGRNELGDLCVAFNQLRLELQESLEREWRKQEEMHTMMAVLSHDLRTPITIIQGHIEGLMRVEAGQKRNERLNRYLPVLESNSQRMTRLLNDMLLVVSLEQVGFVIQPEYVWLEDELERKVQIYRLQASAHEVRFEYSYTSPIGKKEQVCIDLHRIEQVLDNLIENALRYTPVHGIVQLSCTNNAHILSLVVSDTGCGIAPQDLPHVFEKFYQGSQQLGDRVRQAAGLGLHACKLLIEKQGGSITLQNRSTGGCEIAIALPLQQAAGPLELRDKNAIP</sequence>
<dbReference type="InterPro" id="IPR004358">
    <property type="entry name" value="Sig_transdc_His_kin-like_C"/>
</dbReference>
<dbReference type="InterPro" id="IPR005467">
    <property type="entry name" value="His_kinase_dom"/>
</dbReference>
<keyword evidence="12" id="KW-1185">Reference proteome</keyword>
<evidence type="ECO:0000256" key="5">
    <source>
        <dbReference type="ARBA" id="ARBA00022679"/>
    </source>
</evidence>
<dbReference type="EMBL" id="BIFT01000001">
    <property type="protein sequence ID" value="GCE28534.1"/>
    <property type="molecule type" value="Genomic_DNA"/>
</dbReference>
<dbReference type="Pfam" id="PF00512">
    <property type="entry name" value="HisKA"/>
    <property type="match status" value="1"/>
</dbReference>
<dbReference type="SMART" id="SM00388">
    <property type="entry name" value="HisKA"/>
    <property type="match status" value="1"/>
</dbReference>
<feature type="domain" description="Histidine kinase" evidence="9">
    <location>
        <begin position="162"/>
        <end position="386"/>
    </location>
</feature>
<dbReference type="PROSITE" id="PS50109">
    <property type="entry name" value="HIS_KIN"/>
    <property type="match status" value="1"/>
</dbReference>
<evidence type="ECO:0000256" key="1">
    <source>
        <dbReference type="ARBA" id="ARBA00000085"/>
    </source>
</evidence>
<keyword evidence="4" id="KW-0597">Phosphoprotein</keyword>
<proteinExistence type="predicted"/>
<evidence type="ECO:0000256" key="7">
    <source>
        <dbReference type="ARBA" id="ARBA00023012"/>
    </source>
</evidence>
<reference evidence="12" key="1">
    <citation type="submission" date="2018-12" db="EMBL/GenBank/DDBJ databases">
        <title>Tengunoibacter tsumagoiensis gen. nov., sp. nov., Dictyobacter kobayashii sp. nov., D. alpinus sp. nov., and D. joshuensis sp. nov. and description of Dictyobacteraceae fam. nov. within the order Ktedonobacterales isolated from Tengu-no-mugimeshi.</title>
        <authorList>
            <person name="Wang C.M."/>
            <person name="Zheng Y."/>
            <person name="Sakai Y."/>
            <person name="Toyoda A."/>
            <person name="Minakuchi Y."/>
            <person name="Abe K."/>
            <person name="Yokota A."/>
            <person name="Yabe S."/>
        </authorList>
    </citation>
    <scope>NUCLEOTIDE SEQUENCE [LARGE SCALE GENOMIC DNA]</scope>
    <source>
        <strain evidence="12">Uno16</strain>
    </source>
</reference>
<dbReference type="Gene3D" id="1.10.287.130">
    <property type="match status" value="1"/>
</dbReference>
<dbReference type="InterPro" id="IPR003594">
    <property type="entry name" value="HATPase_dom"/>
</dbReference>
<dbReference type="InterPro" id="IPR003660">
    <property type="entry name" value="HAMP_dom"/>
</dbReference>
<dbReference type="CDD" id="cd00075">
    <property type="entry name" value="HATPase"/>
    <property type="match status" value="1"/>
</dbReference>
<dbReference type="OrthoDB" id="152466at2"/>